<dbReference type="RefSeq" id="WP_154441332.1">
    <property type="nucleotide sequence ID" value="NZ_VUNQ01000033.1"/>
</dbReference>
<keyword evidence="3" id="KW-1185">Reference proteome</keyword>
<evidence type="ECO:0000313" key="2">
    <source>
        <dbReference type="EMBL" id="MSU02455.1"/>
    </source>
</evidence>
<keyword evidence="1" id="KW-0472">Membrane</keyword>
<evidence type="ECO:0000256" key="1">
    <source>
        <dbReference type="SAM" id="Phobius"/>
    </source>
</evidence>
<gene>
    <name evidence="2" type="ORF">FYJ83_13415</name>
</gene>
<dbReference type="AlphaFoldDB" id="A0A6N7Y141"/>
<feature type="transmembrane region" description="Helical" evidence="1">
    <location>
        <begin position="196"/>
        <end position="219"/>
    </location>
</feature>
<accession>A0A6N7Y141</accession>
<feature type="transmembrane region" description="Helical" evidence="1">
    <location>
        <begin position="32"/>
        <end position="49"/>
    </location>
</feature>
<dbReference type="EMBL" id="VUNQ01000033">
    <property type="protein sequence ID" value="MSU02455.1"/>
    <property type="molecule type" value="Genomic_DNA"/>
</dbReference>
<feature type="transmembrane region" description="Helical" evidence="1">
    <location>
        <begin position="61"/>
        <end position="89"/>
    </location>
</feature>
<dbReference type="Proteomes" id="UP000469523">
    <property type="component" value="Unassembled WGS sequence"/>
</dbReference>
<proteinExistence type="predicted"/>
<feature type="transmembrane region" description="Helical" evidence="1">
    <location>
        <begin position="267"/>
        <end position="284"/>
    </location>
</feature>
<comment type="caution">
    <text evidence="2">The sequence shown here is derived from an EMBL/GenBank/DDBJ whole genome shotgun (WGS) entry which is preliminary data.</text>
</comment>
<name>A0A6N7Y141_9FIRM</name>
<feature type="transmembrane region" description="Helical" evidence="1">
    <location>
        <begin position="131"/>
        <end position="148"/>
    </location>
</feature>
<protein>
    <recommendedName>
        <fullName evidence="4">DUF4129 domain-containing protein</fullName>
    </recommendedName>
</protein>
<feature type="transmembrane region" description="Helical" evidence="1">
    <location>
        <begin position="109"/>
        <end position="125"/>
    </location>
</feature>
<feature type="transmembrane region" description="Helical" evidence="1">
    <location>
        <begin position="169"/>
        <end position="190"/>
    </location>
</feature>
<sequence>MDLVLIEIISVVSFIYSLLLTFFPFASLDKVFIVFIWTILGSLIFASNYKEKKIYRTSILLLLYPLLFFKSIWARIFIFMTTIIIFVYIRKSLLKGSHYEYSERLKKSYMAYIAVIILAFLGDVFNNFIEYSIPFIIISQMTVIILIRTVRHLDSGMDIENIKKSNKRYIGVISIVSFIVAIDKLRNFIFSTIGSVYSFIIDIIMKVLYYPITFIFYLVNKFIAFIQGKMEARNLEILFENMNIDNPETMEEVEEIVLRNFPILKKVIGFLLIIAGTYIIYKLIGKMGDRKYNTVEYTEEREYIKIANLRKKKIREKYPKELKEQIRFYYRRYLEKLNKKDVEITKSDTSLDINKKAERVFSKEVEKIREIYINTRYGDKEINTNTVKEIENLYKNL</sequence>
<feature type="transmembrane region" description="Helical" evidence="1">
    <location>
        <begin position="6"/>
        <end position="25"/>
    </location>
</feature>
<evidence type="ECO:0000313" key="3">
    <source>
        <dbReference type="Proteomes" id="UP000469523"/>
    </source>
</evidence>
<keyword evidence="1" id="KW-0812">Transmembrane</keyword>
<keyword evidence="1" id="KW-1133">Transmembrane helix</keyword>
<reference evidence="2 3" key="1">
    <citation type="submission" date="2019-09" db="EMBL/GenBank/DDBJ databases">
        <title>In-depth cultivation of the pig gut microbiome towards novel bacterial diversity and tailored functional studies.</title>
        <authorList>
            <person name="Wylensek D."/>
            <person name="Hitch T.C.A."/>
            <person name="Clavel T."/>
        </authorList>
    </citation>
    <scope>NUCLEOTIDE SEQUENCE [LARGE SCALE GENOMIC DNA]</scope>
    <source>
        <strain evidence="2 3">WCA3-693-APC-4?</strain>
    </source>
</reference>
<evidence type="ECO:0008006" key="4">
    <source>
        <dbReference type="Google" id="ProtNLM"/>
    </source>
</evidence>
<organism evidence="2 3">
    <name type="scientific">Tissierella pigra</name>
    <dbReference type="NCBI Taxonomy" id="2607614"/>
    <lineage>
        <taxon>Bacteria</taxon>
        <taxon>Bacillati</taxon>
        <taxon>Bacillota</taxon>
        <taxon>Tissierellia</taxon>
        <taxon>Tissierellales</taxon>
        <taxon>Tissierellaceae</taxon>
        <taxon>Tissierella</taxon>
    </lineage>
</organism>